<dbReference type="GO" id="GO:0016994">
    <property type="term" value="F:precorrin-6A reductase activity"/>
    <property type="evidence" value="ECO:0007669"/>
    <property type="project" value="InterPro"/>
</dbReference>
<gene>
    <name evidence="4" type="ORF">SAMN02745941_02701</name>
</gene>
<reference evidence="4 5" key="1">
    <citation type="submission" date="2016-11" db="EMBL/GenBank/DDBJ databases">
        <authorList>
            <person name="Jaros S."/>
            <person name="Januszkiewicz K."/>
            <person name="Wedrychowicz H."/>
        </authorList>
    </citation>
    <scope>NUCLEOTIDE SEQUENCE [LARGE SCALE GENOMIC DNA]</scope>
    <source>
        <strain evidence="4 5">DSM 6191</strain>
    </source>
</reference>
<evidence type="ECO:0000256" key="1">
    <source>
        <dbReference type="ARBA" id="ARBA00004953"/>
    </source>
</evidence>
<comment type="pathway">
    <text evidence="1">Cofactor biosynthesis; adenosylcobalamin biosynthesis.</text>
</comment>
<dbReference type="NCBIfam" id="TIGR00715">
    <property type="entry name" value="precor6x_red"/>
    <property type="match status" value="1"/>
</dbReference>
<sequence length="256" mass="29414">MIGIIVGTSEGRELLKGLNEFTEDIFVSTATSYGGDLLKEYRYKILNTKPLNKEELEEKFKELDINLLIDASHPYAVEVSKNVIEVCNKLRIVYLRYERKGILEEFKECSQVNIVSNFEELEEKLKVFDGTILNTTGSKSVEKILKMNLKNRFMHRVLPSIEVMKKMIELGVSPDDIIALKGSHSEEFNRACLKEFNCKGILMKDSGKEGGTREKIMAALKEEVEVFVMDKERIKYPKVFYEISELVSFVKIYVST</sequence>
<evidence type="ECO:0000256" key="3">
    <source>
        <dbReference type="ARBA" id="ARBA00023002"/>
    </source>
</evidence>
<name>A0A1M5ZAE0_9CLOT</name>
<keyword evidence="2" id="KW-0169">Cobalamin biosynthesis</keyword>
<accession>A0A1M5ZAE0</accession>
<evidence type="ECO:0000313" key="4">
    <source>
        <dbReference type="EMBL" id="SHI21187.1"/>
    </source>
</evidence>
<evidence type="ECO:0000313" key="5">
    <source>
        <dbReference type="Proteomes" id="UP000184241"/>
    </source>
</evidence>
<dbReference type="NCBIfam" id="NF005970">
    <property type="entry name" value="PRK08057.1-4"/>
    <property type="match status" value="1"/>
</dbReference>
<dbReference type="AlphaFoldDB" id="A0A1M5ZAE0"/>
<organism evidence="4 5">
    <name type="scientific">Clostridium intestinale DSM 6191</name>
    <dbReference type="NCBI Taxonomy" id="1121320"/>
    <lineage>
        <taxon>Bacteria</taxon>
        <taxon>Bacillati</taxon>
        <taxon>Bacillota</taxon>
        <taxon>Clostridia</taxon>
        <taxon>Eubacteriales</taxon>
        <taxon>Clostridiaceae</taxon>
        <taxon>Clostridium</taxon>
    </lineage>
</organism>
<evidence type="ECO:0000256" key="2">
    <source>
        <dbReference type="ARBA" id="ARBA00022573"/>
    </source>
</evidence>
<dbReference type="UniPathway" id="UPA00148"/>
<protein>
    <submittedName>
        <fullName evidence="4">Precorrin-6A reductase</fullName>
    </submittedName>
</protein>
<dbReference type="EMBL" id="FQXU01000008">
    <property type="protein sequence ID" value="SHI21187.1"/>
    <property type="molecule type" value="Genomic_DNA"/>
</dbReference>
<dbReference type="Pfam" id="PF02571">
    <property type="entry name" value="CbiJ"/>
    <property type="match status" value="1"/>
</dbReference>
<proteinExistence type="predicted"/>
<keyword evidence="3" id="KW-0560">Oxidoreductase</keyword>
<dbReference type="Proteomes" id="UP000184241">
    <property type="component" value="Unassembled WGS sequence"/>
</dbReference>
<dbReference type="PANTHER" id="PTHR36925">
    <property type="entry name" value="COBALT-PRECORRIN-6A REDUCTASE"/>
    <property type="match status" value="1"/>
</dbReference>
<dbReference type="PANTHER" id="PTHR36925:SF1">
    <property type="entry name" value="COBALT-PRECORRIN-6A REDUCTASE"/>
    <property type="match status" value="1"/>
</dbReference>
<dbReference type="GO" id="GO:0009236">
    <property type="term" value="P:cobalamin biosynthetic process"/>
    <property type="evidence" value="ECO:0007669"/>
    <property type="project" value="UniProtKB-UniPathway"/>
</dbReference>
<dbReference type="RefSeq" id="WP_073020172.1">
    <property type="nucleotide sequence ID" value="NZ_FQXU01000008.1"/>
</dbReference>
<dbReference type="InterPro" id="IPR003723">
    <property type="entry name" value="Precorrin-6x_reduct"/>
</dbReference>
<dbReference type="PROSITE" id="PS51014">
    <property type="entry name" value="COBK_CBIJ"/>
    <property type="match status" value="1"/>
</dbReference>